<comment type="domain">
    <text evidence="2">A Gly-cisPro motif from one monomer fits into the active site of the other monomer to allow specific chiral rejection of L-amino acids.</text>
</comment>
<dbReference type="EC" id="3.1.1.-" evidence="2"/>
<comment type="subcellular location">
    <subcellularLocation>
        <location evidence="2">Cytoplasm</location>
    </subcellularLocation>
</comment>
<dbReference type="GO" id="GO:0005737">
    <property type="term" value="C:cytoplasm"/>
    <property type="evidence" value="ECO:0007669"/>
    <property type="project" value="UniProtKB-SubCell"/>
</dbReference>
<dbReference type="KEGG" id="arca:HC352_01135"/>
<feature type="short sequence motif" description="Gly-cisPro motif, important for rejection of L-amino acids" evidence="2">
    <location>
        <begin position="141"/>
        <end position="142"/>
    </location>
</feature>
<evidence type="ECO:0000256" key="1">
    <source>
        <dbReference type="ARBA" id="ARBA00009673"/>
    </source>
</evidence>
<protein>
    <recommendedName>
        <fullName evidence="2">D-aminoacyl-tRNA deacylase</fullName>
        <shortName evidence="2">DTD</shortName>
        <ecNumber evidence="2">3.1.1.96</ecNumber>
    </recommendedName>
    <alternativeName>
        <fullName evidence="2">Gly-tRNA(Ala) deacylase</fullName>
        <ecNumber evidence="2">3.1.1.-</ecNumber>
    </alternativeName>
</protein>
<dbReference type="InterPro" id="IPR023509">
    <property type="entry name" value="DTD-like_sf"/>
</dbReference>
<dbReference type="GO" id="GO:0000049">
    <property type="term" value="F:tRNA binding"/>
    <property type="evidence" value="ECO:0007669"/>
    <property type="project" value="UniProtKB-UniRule"/>
</dbReference>
<dbReference type="InterPro" id="IPR003732">
    <property type="entry name" value="Daa-tRNA_deacyls_DTD"/>
</dbReference>
<evidence type="ECO:0000313" key="3">
    <source>
        <dbReference type="EMBL" id="QJC21257.1"/>
    </source>
</evidence>
<organism evidence="3 4">
    <name type="scientific">Arcanobacterium buesumense</name>
    <dbReference type="NCBI Taxonomy" id="2722751"/>
    <lineage>
        <taxon>Bacteria</taxon>
        <taxon>Bacillati</taxon>
        <taxon>Actinomycetota</taxon>
        <taxon>Actinomycetes</taxon>
        <taxon>Actinomycetales</taxon>
        <taxon>Actinomycetaceae</taxon>
        <taxon>Arcanobacterium</taxon>
    </lineage>
</organism>
<dbReference type="GO" id="GO:0019478">
    <property type="term" value="P:D-amino acid catabolic process"/>
    <property type="evidence" value="ECO:0007669"/>
    <property type="project" value="UniProtKB-UniRule"/>
</dbReference>
<dbReference type="AlphaFoldDB" id="A0A6H2EKM0"/>
<dbReference type="Pfam" id="PF02580">
    <property type="entry name" value="Tyr_Deacylase"/>
    <property type="match status" value="1"/>
</dbReference>
<sequence>MRAVIQRVTRASVTVQGQIVGQIDTGLAVLVGITYDDEPEQVAKLARKITQLKILRDSSGSDEPKQRVDVVQAGASVLLVSQFTLYANANKGTKPSWTHAAPGKIAQPLFDTLVAEVAKYGIAVQTGQFGAMMDVEIHNDGPFTIILDI</sequence>
<dbReference type="PANTHER" id="PTHR10472:SF5">
    <property type="entry name" value="D-AMINOACYL-TRNA DEACYLASE 1"/>
    <property type="match status" value="1"/>
</dbReference>
<accession>A0A6H2EKM0</accession>
<gene>
    <name evidence="2" type="primary">dtd</name>
    <name evidence="3" type="ORF">HC352_01135</name>
</gene>
<proteinExistence type="inferred from homology"/>
<dbReference type="EMBL" id="CP050804">
    <property type="protein sequence ID" value="QJC21257.1"/>
    <property type="molecule type" value="Genomic_DNA"/>
</dbReference>
<keyword evidence="2" id="KW-0820">tRNA-binding</keyword>
<keyword evidence="2 3" id="KW-0378">Hydrolase</keyword>
<keyword evidence="4" id="KW-1185">Reference proteome</keyword>
<dbReference type="SUPFAM" id="SSF69500">
    <property type="entry name" value="DTD-like"/>
    <property type="match status" value="1"/>
</dbReference>
<keyword evidence="2" id="KW-0694">RNA-binding</keyword>
<comment type="function">
    <text evidence="2">An aminoacyl-tRNA editing enzyme that deacylates mischarged D-aminoacyl-tRNAs. Also deacylates mischarged glycyl-tRNA(Ala), protecting cells against glycine mischarging by AlaRS. Acts via tRNA-based rather than protein-based catalysis; rejects L-amino acids rather than detecting D-amino acids in the active site. By recycling D-aminoacyl-tRNA to D-amino acids and free tRNA molecules, this enzyme counteracts the toxicity associated with the formation of D-aminoacyl-tRNA entities in vivo and helps enforce protein L-homochirality.</text>
</comment>
<dbReference type="FunFam" id="3.50.80.10:FF:000001">
    <property type="entry name" value="D-aminoacyl-tRNA deacylase"/>
    <property type="match status" value="1"/>
</dbReference>
<dbReference type="Proteomes" id="UP000502298">
    <property type="component" value="Chromosome"/>
</dbReference>
<dbReference type="RefSeq" id="WP_168917199.1">
    <property type="nucleotide sequence ID" value="NZ_CP050804.1"/>
</dbReference>
<comment type="catalytic activity">
    <reaction evidence="2">
        <text>a D-aminoacyl-tRNA + H2O = a tRNA + a D-alpha-amino acid + H(+)</text>
        <dbReference type="Rhea" id="RHEA:13953"/>
        <dbReference type="Rhea" id="RHEA-COMP:10123"/>
        <dbReference type="Rhea" id="RHEA-COMP:10124"/>
        <dbReference type="ChEBI" id="CHEBI:15377"/>
        <dbReference type="ChEBI" id="CHEBI:15378"/>
        <dbReference type="ChEBI" id="CHEBI:59871"/>
        <dbReference type="ChEBI" id="CHEBI:78442"/>
        <dbReference type="ChEBI" id="CHEBI:79333"/>
        <dbReference type="EC" id="3.1.1.96"/>
    </reaction>
</comment>
<comment type="catalytic activity">
    <reaction evidence="2">
        <text>glycyl-tRNA(Ala) + H2O = tRNA(Ala) + glycine + H(+)</text>
        <dbReference type="Rhea" id="RHEA:53744"/>
        <dbReference type="Rhea" id="RHEA-COMP:9657"/>
        <dbReference type="Rhea" id="RHEA-COMP:13640"/>
        <dbReference type="ChEBI" id="CHEBI:15377"/>
        <dbReference type="ChEBI" id="CHEBI:15378"/>
        <dbReference type="ChEBI" id="CHEBI:57305"/>
        <dbReference type="ChEBI" id="CHEBI:78442"/>
        <dbReference type="ChEBI" id="CHEBI:78522"/>
    </reaction>
</comment>
<reference evidence="3 4" key="1">
    <citation type="submission" date="2020-03" db="EMBL/GenBank/DDBJ databases">
        <title>Complete genome of Arcanobacterium buesumensis sp. nov. strain 2701.</title>
        <authorList>
            <person name="Borowiak M."/>
            <person name="Alssahen M."/>
            <person name="Laemmler C."/>
            <person name="Malorny B."/>
            <person name="Hassan A."/>
            <person name="Prenger-Berninghoff E."/>
            <person name="Ploetz M."/>
            <person name="Abdulmawjood A."/>
        </authorList>
    </citation>
    <scope>NUCLEOTIDE SEQUENCE [LARGE SCALE GENOMIC DNA]</scope>
    <source>
        <strain evidence="3 4">2701</strain>
    </source>
</reference>
<dbReference type="EC" id="3.1.1.96" evidence="2"/>
<dbReference type="HAMAP" id="MF_00518">
    <property type="entry name" value="Deacylase_Dtd"/>
    <property type="match status" value="1"/>
</dbReference>
<dbReference type="GO" id="GO:0051500">
    <property type="term" value="F:D-tyrosyl-tRNA(Tyr) deacylase activity"/>
    <property type="evidence" value="ECO:0007669"/>
    <property type="project" value="TreeGrafter"/>
</dbReference>
<comment type="similarity">
    <text evidence="1 2">Belongs to the DTD family.</text>
</comment>
<dbReference type="PANTHER" id="PTHR10472">
    <property type="entry name" value="D-TYROSYL-TRNA TYR DEACYLASE"/>
    <property type="match status" value="1"/>
</dbReference>
<name>A0A6H2EKM0_9ACTO</name>
<dbReference type="Gene3D" id="3.50.80.10">
    <property type="entry name" value="D-tyrosyl-tRNA(Tyr) deacylase"/>
    <property type="match status" value="1"/>
</dbReference>
<comment type="subunit">
    <text evidence="2">Homodimer.</text>
</comment>
<dbReference type="NCBIfam" id="TIGR00256">
    <property type="entry name" value="D-aminoacyl-tRNA deacylase"/>
    <property type="match status" value="1"/>
</dbReference>
<evidence type="ECO:0000313" key="4">
    <source>
        <dbReference type="Proteomes" id="UP000502298"/>
    </source>
</evidence>
<evidence type="ECO:0000256" key="2">
    <source>
        <dbReference type="HAMAP-Rule" id="MF_00518"/>
    </source>
</evidence>
<keyword evidence="2" id="KW-0963">Cytoplasm</keyword>
<dbReference type="GO" id="GO:0043908">
    <property type="term" value="F:Ser(Gly)-tRNA(Ala) hydrolase activity"/>
    <property type="evidence" value="ECO:0007669"/>
    <property type="project" value="UniProtKB-UniRule"/>
</dbReference>
<dbReference type="GO" id="GO:0106026">
    <property type="term" value="F:Gly-tRNA(Ala) deacylase activity"/>
    <property type="evidence" value="ECO:0007669"/>
    <property type="project" value="UniProtKB-UniRule"/>
</dbReference>